<dbReference type="PANTHER" id="PTHR42643">
    <property type="entry name" value="IONOTROPIC RECEPTOR 20A-RELATED"/>
    <property type="match status" value="1"/>
</dbReference>
<feature type="transmembrane region" description="Helical" evidence="12">
    <location>
        <begin position="446"/>
        <end position="470"/>
    </location>
</feature>
<dbReference type="SUPFAM" id="SSF53850">
    <property type="entry name" value="Periplasmic binding protein-like II"/>
    <property type="match status" value="1"/>
</dbReference>
<name>A0ABM1JDM2_POLDO</name>
<keyword evidence="3" id="KW-1003">Cell membrane</keyword>
<keyword evidence="10" id="KW-1071">Ligand-gated ion channel</keyword>
<feature type="domain" description="Ionotropic glutamate receptor L-glutamate and glycine-binding" evidence="13">
    <location>
        <begin position="271"/>
        <end position="328"/>
    </location>
</feature>
<evidence type="ECO:0000256" key="1">
    <source>
        <dbReference type="ARBA" id="ARBA00004651"/>
    </source>
</evidence>
<evidence type="ECO:0000256" key="5">
    <source>
        <dbReference type="ARBA" id="ARBA00022989"/>
    </source>
</evidence>
<evidence type="ECO:0000313" key="15">
    <source>
        <dbReference type="RefSeq" id="XP_015190560.1"/>
    </source>
</evidence>
<keyword evidence="2" id="KW-0813">Transport</keyword>
<dbReference type="InterPro" id="IPR052192">
    <property type="entry name" value="Insect_Ionotropic_Sensory_Rcpt"/>
</dbReference>
<evidence type="ECO:0000256" key="9">
    <source>
        <dbReference type="ARBA" id="ARBA00023180"/>
    </source>
</evidence>
<evidence type="ECO:0000313" key="14">
    <source>
        <dbReference type="Proteomes" id="UP000694924"/>
    </source>
</evidence>
<sequence length="679" mass="78843">MILLFVQTILPEKFLTIHFHTLKIHFIYNIVHGVLRTRSKFIMSSLLVFLFTYLFFLSYVVCFFNSRTFSSDRFLAENYVSNVIEICHFYKASSVFLFYTAAYIRDLKVNTMVQTWARLLSREKISFINIHLSNMTKTSCYLYRIRKPLFVVILIDDQSVVEFSKESRIFNMSFPVWYVIFLPGNYRQNYCQERSKNLFNIHFNTDMLVTCPPDNVMREWYSLKDNETKTSDLAILKPDGSFQFLTNLTKYHRRRNLNGLKLRTVIVKDSPYVEVEKNGKLNGLFGDIITEISQAANFTFNIVEFVKEYGRWDDDNQIWTGAVGEIVAGRADIAIGEFSLTTSRLNVVDYVLPVLVSHMNFYIKDPLYDNVKWTGYFKVFDSKIWIFIIVIISTAPSLVSVLKMNDIQECNIYQIISMILENYLQCWGIFCQQGLNGFSYRLSLRLAYFSTFLSAFVVFTAYSGTLVSFITNSIHSLPFRTLEELVKDGTYQLAVYRGGSEYDMFAYGNDSTSKKIMKIMRKENELPTTALEALLLVCKSKRRVTFFTSVDIKLSIRNHSLCNLITINGGHINTLSMILTKNNPFVDLINHHLRQFLFNGVIDRLIKKNRKNFNSHGLTYKSVSLHSVNPIFDLLKIVDVKNVKRSNRIMFECIRVCLLGYTCSAGKITSTRSWELSRS</sequence>
<accession>A0ABM1JDM2</accession>
<gene>
    <name evidence="15" type="primary">LOC107074055</name>
</gene>
<evidence type="ECO:0000256" key="12">
    <source>
        <dbReference type="SAM" id="Phobius"/>
    </source>
</evidence>
<proteinExistence type="predicted"/>
<evidence type="ECO:0000256" key="6">
    <source>
        <dbReference type="ARBA" id="ARBA00023065"/>
    </source>
</evidence>
<dbReference type="SMART" id="SM00918">
    <property type="entry name" value="Lig_chan-Glu_bd"/>
    <property type="match status" value="1"/>
</dbReference>
<dbReference type="GeneID" id="107074055"/>
<dbReference type="InterPro" id="IPR019594">
    <property type="entry name" value="Glu/Gly-bd"/>
</dbReference>
<keyword evidence="5 12" id="KW-1133">Transmembrane helix</keyword>
<protein>
    <submittedName>
        <fullName evidence="15">Glutamate receptor ionotropic, delta-1-like</fullName>
    </submittedName>
</protein>
<evidence type="ECO:0000256" key="2">
    <source>
        <dbReference type="ARBA" id="ARBA00022448"/>
    </source>
</evidence>
<evidence type="ECO:0000256" key="4">
    <source>
        <dbReference type="ARBA" id="ARBA00022692"/>
    </source>
</evidence>
<keyword evidence="11" id="KW-0407">Ion channel</keyword>
<keyword evidence="8" id="KW-0675">Receptor</keyword>
<keyword evidence="9" id="KW-0325">Glycoprotein</keyword>
<evidence type="ECO:0000256" key="8">
    <source>
        <dbReference type="ARBA" id="ARBA00023170"/>
    </source>
</evidence>
<organism evidence="14 15">
    <name type="scientific">Polistes dominula</name>
    <name type="common">European paper wasp</name>
    <name type="synonym">Vespa dominula</name>
    <dbReference type="NCBI Taxonomy" id="743375"/>
    <lineage>
        <taxon>Eukaryota</taxon>
        <taxon>Metazoa</taxon>
        <taxon>Ecdysozoa</taxon>
        <taxon>Arthropoda</taxon>
        <taxon>Hexapoda</taxon>
        <taxon>Insecta</taxon>
        <taxon>Pterygota</taxon>
        <taxon>Neoptera</taxon>
        <taxon>Endopterygota</taxon>
        <taxon>Hymenoptera</taxon>
        <taxon>Apocrita</taxon>
        <taxon>Aculeata</taxon>
        <taxon>Vespoidea</taxon>
        <taxon>Vespidae</taxon>
        <taxon>Polistinae</taxon>
        <taxon>Polistini</taxon>
        <taxon>Polistes</taxon>
    </lineage>
</organism>
<evidence type="ECO:0000256" key="7">
    <source>
        <dbReference type="ARBA" id="ARBA00023136"/>
    </source>
</evidence>
<dbReference type="Proteomes" id="UP000694924">
    <property type="component" value="Unplaced"/>
</dbReference>
<evidence type="ECO:0000256" key="3">
    <source>
        <dbReference type="ARBA" id="ARBA00022475"/>
    </source>
</evidence>
<comment type="subcellular location">
    <subcellularLocation>
        <location evidence="1">Cell membrane</location>
        <topology evidence="1">Multi-pass membrane protein</topology>
    </subcellularLocation>
</comment>
<keyword evidence="4 12" id="KW-0812">Transmembrane</keyword>
<dbReference type="PANTHER" id="PTHR42643:SF24">
    <property type="entry name" value="IONOTROPIC RECEPTOR 60A"/>
    <property type="match status" value="1"/>
</dbReference>
<evidence type="ECO:0000256" key="10">
    <source>
        <dbReference type="ARBA" id="ARBA00023286"/>
    </source>
</evidence>
<dbReference type="Gene3D" id="3.40.190.10">
    <property type="entry name" value="Periplasmic binding protein-like II"/>
    <property type="match status" value="3"/>
</dbReference>
<keyword evidence="14" id="KW-1185">Reference proteome</keyword>
<keyword evidence="6" id="KW-0406">Ion transport</keyword>
<dbReference type="RefSeq" id="XP_015190560.1">
    <property type="nucleotide sequence ID" value="XM_015335074.1"/>
</dbReference>
<dbReference type="Pfam" id="PF10613">
    <property type="entry name" value="Lig_chan-Glu_bd"/>
    <property type="match status" value="1"/>
</dbReference>
<feature type="transmembrane region" description="Helical" evidence="12">
    <location>
        <begin position="384"/>
        <end position="402"/>
    </location>
</feature>
<feature type="transmembrane region" description="Helical" evidence="12">
    <location>
        <begin position="41"/>
        <end position="64"/>
    </location>
</feature>
<evidence type="ECO:0000259" key="13">
    <source>
        <dbReference type="SMART" id="SM00918"/>
    </source>
</evidence>
<reference evidence="15" key="1">
    <citation type="submission" date="2025-08" db="UniProtKB">
        <authorList>
            <consortium name="RefSeq"/>
        </authorList>
    </citation>
    <scope>IDENTIFICATION</scope>
    <source>
        <tissue evidence="15">Whole body</tissue>
    </source>
</reference>
<keyword evidence="7 12" id="KW-0472">Membrane</keyword>
<evidence type="ECO:0000256" key="11">
    <source>
        <dbReference type="ARBA" id="ARBA00023303"/>
    </source>
</evidence>